<dbReference type="Pfam" id="PF12438">
    <property type="entry name" value="DUF3679"/>
    <property type="match status" value="1"/>
</dbReference>
<proteinExistence type="predicted"/>
<dbReference type="InterPro" id="IPR020534">
    <property type="entry name" value="Uncharacterised_YqxA"/>
</dbReference>
<accession>A0A846MFK8</accession>
<protein>
    <recommendedName>
        <fullName evidence="3">DUF3679 domain-containing protein</fullName>
    </recommendedName>
</protein>
<reference evidence="1 2" key="1">
    <citation type="submission" date="2020-03" db="EMBL/GenBank/DDBJ databases">
        <title>Genomic Encyclopedia of Archaeal and Bacterial Type Strains, Phase II (KMG-II): from individual species to whole genera.</title>
        <authorList>
            <person name="Goeker M."/>
        </authorList>
    </citation>
    <scope>NUCLEOTIDE SEQUENCE [LARGE SCALE GENOMIC DNA]</scope>
    <source>
        <strain evidence="1 2">DSM 4749</strain>
    </source>
</reference>
<dbReference type="RefSeq" id="WP_166910412.1">
    <property type="nucleotide sequence ID" value="NZ_JAASRS010000001.1"/>
</dbReference>
<dbReference type="Proteomes" id="UP000532769">
    <property type="component" value="Unassembled WGS sequence"/>
</dbReference>
<name>A0A846MFK8_9BACL</name>
<keyword evidence="2" id="KW-1185">Reference proteome</keyword>
<comment type="caution">
    <text evidence="1">The sequence shown here is derived from an EMBL/GenBank/DDBJ whole genome shotgun (WGS) entry which is preliminary data.</text>
</comment>
<evidence type="ECO:0000313" key="1">
    <source>
        <dbReference type="EMBL" id="NIK15477.1"/>
    </source>
</evidence>
<dbReference type="AlphaFoldDB" id="A0A846MFK8"/>
<evidence type="ECO:0000313" key="2">
    <source>
        <dbReference type="Proteomes" id="UP000532769"/>
    </source>
</evidence>
<evidence type="ECO:0008006" key="3">
    <source>
        <dbReference type="Google" id="ProtNLM"/>
    </source>
</evidence>
<gene>
    <name evidence="1" type="ORF">BDD39_001987</name>
</gene>
<sequence>MVKLLVRFCFAVLLLFFGVLLGMQQANEGLQKMRGYDDASLPSVFHVSKDKSGSIEASVLGKKVAVDDLEKKKEKIENIKTFNLFSELGKQFANAVETLMKQMLSFLAKLFEK</sequence>
<dbReference type="EMBL" id="JAASRS010000001">
    <property type="protein sequence ID" value="NIK15477.1"/>
    <property type="molecule type" value="Genomic_DNA"/>
</dbReference>
<organism evidence="1 2">
    <name type="scientific">Saccharococcus thermophilus</name>
    <dbReference type="NCBI Taxonomy" id="29396"/>
    <lineage>
        <taxon>Bacteria</taxon>
        <taxon>Bacillati</taxon>
        <taxon>Bacillota</taxon>
        <taxon>Bacilli</taxon>
        <taxon>Bacillales</taxon>
        <taxon>Anoxybacillaceae</taxon>
        <taxon>Saccharococcus</taxon>
    </lineage>
</organism>